<evidence type="ECO:0000313" key="2">
    <source>
        <dbReference type="Proteomes" id="UP001159427"/>
    </source>
</evidence>
<dbReference type="PANTHER" id="PTHR35558:SF1">
    <property type="entry name" value="ENDONUCLEASE_EXONUCLEASE_PHOSPHATASE DOMAIN-CONTAINING PROTEIN"/>
    <property type="match status" value="1"/>
</dbReference>
<dbReference type="EMBL" id="CALNXI010000160">
    <property type="protein sequence ID" value="CAH3020811.1"/>
    <property type="molecule type" value="Genomic_DNA"/>
</dbReference>
<evidence type="ECO:0000313" key="1">
    <source>
        <dbReference type="EMBL" id="CAH3020811.1"/>
    </source>
</evidence>
<organism evidence="1 2">
    <name type="scientific">Porites evermanni</name>
    <dbReference type="NCBI Taxonomy" id="104178"/>
    <lineage>
        <taxon>Eukaryota</taxon>
        <taxon>Metazoa</taxon>
        <taxon>Cnidaria</taxon>
        <taxon>Anthozoa</taxon>
        <taxon>Hexacorallia</taxon>
        <taxon>Scleractinia</taxon>
        <taxon>Fungiina</taxon>
        <taxon>Poritidae</taxon>
        <taxon>Porites</taxon>
    </lineage>
</organism>
<keyword evidence="2" id="KW-1185">Reference proteome</keyword>
<reference evidence="1 2" key="1">
    <citation type="submission" date="2022-05" db="EMBL/GenBank/DDBJ databases">
        <authorList>
            <consortium name="Genoscope - CEA"/>
            <person name="William W."/>
        </authorList>
    </citation>
    <scope>NUCLEOTIDE SEQUENCE [LARGE SCALE GENOMIC DNA]</scope>
</reference>
<proteinExistence type="predicted"/>
<sequence length="283" mass="31269">KLLIIKTPRQFPGKAWLHYDIAFCRDAAVSGLTDWSHMNLDLYNFHTHTSTIQSGSYANVSPQPFCSSAMSSNLCHSWNDGSCCWPFGQCHYRHCCEECEGDHPDINVLFRHPGHIYFTFSPGFKLSSFPQSVRQELVPPSRVTPIDAHKLQHELCLHPNQALVDYVHVISGSGFRLGFNPESVSLKLASQNMRTEFLQPSVIDQYLCTELEKGCIAGPFSISPLPNLHINSTPPSRSKLSAFLKSTLQSAGVPGNFSGHSFPVGAATTAASRGIPDHLNKTM</sequence>
<protein>
    <submittedName>
        <fullName evidence="1">Uncharacterized protein</fullName>
    </submittedName>
</protein>
<gene>
    <name evidence="1" type="ORF">PEVE_00008824</name>
</gene>
<name>A0ABN8LU52_9CNID</name>
<comment type="caution">
    <text evidence="1">The sequence shown here is derived from an EMBL/GenBank/DDBJ whole genome shotgun (WGS) entry which is preliminary data.</text>
</comment>
<accession>A0ABN8LU52</accession>
<dbReference type="PANTHER" id="PTHR35558">
    <property type="entry name" value="SGNH_HYDRO DOMAIN-CONTAINING PROTEIN"/>
    <property type="match status" value="1"/>
</dbReference>
<feature type="non-terminal residue" evidence="1">
    <location>
        <position position="283"/>
    </location>
</feature>
<dbReference type="Proteomes" id="UP001159427">
    <property type="component" value="Unassembled WGS sequence"/>
</dbReference>
<feature type="non-terminal residue" evidence="1">
    <location>
        <position position="1"/>
    </location>
</feature>